<organism evidence="3">
    <name type="scientific">Xanthomonas euroxanthea</name>
    <dbReference type="NCBI Taxonomy" id="2259622"/>
    <lineage>
        <taxon>Bacteria</taxon>
        <taxon>Pseudomonadati</taxon>
        <taxon>Pseudomonadota</taxon>
        <taxon>Gammaproteobacteria</taxon>
        <taxon>Lysobacterales</taxon>
        <taxon>Lysobacteraceae</taxon>
        <taxon>Xanthomonas</taxon>
    </lineage>
</organism>
<proteinExistence type="predicted"/>
<sequence>MVPRHGSLFPSQNPLHRQAEDAVRRLEQGLGREYDDNSARLAASSAYLAKDNGLTRIDHVVLSENSKSVRQGENLFVVEGALNDPSHKMAHMKTNDAIAQPVEQSLAQLQSLGDTQRQQQSQQQEQQREQSITPPPRMV</sequence>
<dbReference type="InterPro" id="IPR046519">
    <property type="entry name" value="X-Tfes_XVIPCD"/>
</dbReference>
<dbReference type="EMBL" id="LR861803">
    <property type="protein sequence ID" value="CAD1797629.1"/>
    <property type="molecule type" value="Genomic_DNA"/>
</dbReference>
<evidence type="ECO:0000313" key="5">
    <source>
        <dbReference type="Proteomes" id="UP000515493"/>
    </source>
</evidence>
<evidence type="ECO:0000259" key="2">
    <source>
        <dbReference type="Pfam" id="PF20410"/>
    </source>
</evidence>
<gene>
    <name evidence="3" type="ORF">XSP_004061</name>
</gene>
<dbReference type="AlphaFoldDB" id="A0A8E4H220"/>
<accession>A0A8E4H220</accession>
<feature type="region of interest" description="Disordered" evidence="1">
    <location>
        <begin position="89"/>
        <end position="139"/>
    </location>
</feature>
<evidence type="ECO:0000313" key="3">
    <source>
        <dbReference type="EMBL" id="CAD0343615.1"/>
    </source>
</evidence>
<feature type="compositionally biased region" description="Low complexity" evidence="1">
    <location>
        <begin position="116"/>
        <end position="131"/>
    </location>
</feature>
<feature type="domain" description="X-Tfes XVIPCD" evidence="2">
    <location>
        <begin position="12"/>
        <end position="110"/>
    </location>
</feature>
<evidence type="ECO:0000256" key="1">
    <source>
        <dbReference type="SAM" id="MobiDB-lite"/>
    </source>
</evidence>
<name>A0A8E4H220_9XANT</name>
<dbReference type="KEGG" id="xeu:XSP_004061"/>
<feature type="compositionally biased region" description="Polar residues" evidence="1">
    <location>
        <begin position="102"/>
        <end position="115"/>
    </location>
</feature>
<protein>
    <recommendedName>
        <fullName evidence="2">X-Tfes XVIPCD domain-containing protein</fullName>
    </recommendedName>
</protein>
<dbReference type="Pfam" id="PF20410">
    <property type="entry name" value="X-Tfes_XVIPCD"/>
    <property type="match status" value="1"/>
</dbReference>
<evidence type="ECO:0000313" key="4">
    <source>
        <dbReference type="EMBL" id="CAD1797629.1"/>
    </source>
</evidence>
<dbReference type="EMBL" id="LR824641">
    <property type="protein sequence ID" value="CAD0343615.1"/>
    <property type="molecule type" value="Genomic_DNA"/>
</dbReference>
<reference evidence="3 5" key="1">
    <citation type="submission" date="2020-07" db="EMBL/GenBank/DDBJ databases">
        <authorList>
            <person name="Teixeira M."/>
        </authorList>
    </citation>
    <scope>NUCLEOTIDE SEQUENCE</scope>
    <source>
        <strain evidence="4">1</strain>
        <strain evidence="3">Xanthomonas sp. CPBF 367</strain>
    </source>
</reference>
<dbReference type="Proteomes" id="UP000515493">
    <property type="component" value="Chromosome"/>
</dbReference>